<organism evidence="2 3">
    <name type="scientific">Thermoactinomyces mirandus</name>
    <dbReference type="NCBI Taxonomy" id="2756294"/>
    <lineage>
        <taxon>Bacteria</taxon>
        <taxon>Bacillati</taxon>
        <taxon>Bacillota</taxon>
        <taxon>Bacilli</taxon>
        <taxon>Bacillales</taxon>
        <taxon>Thermoactinomycetaceae</taxon>
        <taxon>Thermoactinomyces</taxon>
    </lineage>
</organism>
<evidence type="ECO:0000256" key="1">
    <source>
        <dbReference type="SAM" id="SignalP"/>
    </source>
</evidence>
<dbReference type="PROSITE" id="PS51257">
    <property type="entry name" value="PROKAR_LIPOPROTEIN"/>
    <property type="match status" value="1"/>
</dbReference>
<evidence type="ECO:0000313" key="2">
    <source>
        <dbReference type="EMBL" id="MBA4601809.1"/>
    </source>
</evidence>
<dbReference type="AlphaFoldDB" id="A0A7W1XR93"/>
<accession>A0A7W1XR93</accession>
<dbReference type="RefSeq" id="WP_181738685.1">
    <property type="nucleotide sequence ID" value="NZ_JACEOL010000018.1"/>
</dbReference>
<comment type="caution">
    <text evidence="2">The sequence shown here is derived from an EMBL/GenBank/DDBJ whole genome shotgun (WGS) entry which is preliminary data.</text>
</comment>
<reference evidence="2 3" key="1">
    <citation type="submission" date="2020-07" db="EMBL/GenBank/DDBJ databases">
        <title>Thermoactinomyces phylogeny.</title>
        <authorList>
            <person name="Dunlap C."/>
        </authorList>
    </citation>
    <scope>NUCLEOTIDE SEQUENCE [LARGE SCALE GENOMIC DNA]</scope>
    <source>
        <strain evidence="2 3">AMNI-1</strain>
    </source>
</reference>
<keyword evidence="1" id="KW-0732">Signal</keyword>
<sequence length="250" mass="28931">MDLNKSMIMTFCLFIFLLAGCQSDLMNTLPKEVGDMDQAEEQKVRELAIDYTKKTYNKQFQVLEVSKNKATGQSYLIRGIIKDGKDTEITVILELPNEIRDTYVTTLWTEELKPEMTSLVEKHMDIRKIEHIGYSNGTKKDQYTGEVPSVFEVLKKGGDREYALTTTLRIYEENGQYEEGIKEFLQEIKAMNFNSVSVTIFVADDELKSAPKNIEESNYTLYRYNVNIDDIQKVDINNLDLDQYKTVIKH</sequence>
<evidence type="ECO:0000313" key="3">
    <source>
        <dbReference type="Proteomes" id="UP000538292"/>
    </source>
</evidence>
<keyword evidence="3" id="KW-1185">Reference proteome</keyword>
<feature type="signal peptide" evidence="1">
    <location>
        <begin position="1"/>
        <end position="21"/>
    </location>
</feature>
<dbReference type="EMBL" id="JACEOL010000018">
    <property type="protein sequence ID" value="MBA4601809.1"/>
    <property type="molecule type" value="Genomic_DNA"/>
</dbReference>
<gene>
    <name evidence="2" type="ORF">H2C83_05630</name>
</gene>
<proteinExistence type="predicted"/>
<name>A0A7W1XR93_9BACL</name>
<evidence type="ECO:0008006" key="4">
    <source>
        <dbReference type="Google" id="ProtNLM"/>
    </source>
</evidence>
<feature type="chain" id="PRO_5039100697" description="Lipoprotein" evidence="1">
    <location>
        <begin position="22"/>
        <end position="250"/>
    </location>
</feature>
<protein>
    <recommendedName>
        <fullName evidence="4">Lipoprotein</fullName>
    </recommendedName>
</protein>
<dbReference type="Proteomes" id="UP000538292">
    <property type="component" value="Unassembled WGS sequence"/>
</dbReference>